<reference evidence="7 8" key="1">
    <citation type="submission" date="2018-05" db="EMBL/GenBank/DDBJ databases">
        <title>Flavobacterium sp. MEBiC07310.</title>
        <authorList>
            <person name="Baek K."/>
        </authorList>
    </citation>
    <scope>NUCLEOTIDE SEQUENCE [LARGE SCALE GENOMIC DNA]</scope>
    <source>
        <strain evidence="7 8">MEBiC07310</strain>
    </source>
</reference>
<comment type="catalytic activity">
    <reaction evidence="5">
        <text>3'-dephospho-CoA + ATP = ADP + CoA + H(+)</text>
        <dbReference type="Rhea" id="RHEA:18245"/>
        <dbReference type="ChEBI" id="CHEBI:15378"/>
        <dbReference type="ChEBI" id="CHEBI:30616"/>
        <dbReference type="ChEBI" id="CHEBI:57287"/>
        <dbReference type="ChEBI" id="CHEBI:57328"/>
        <dbReference type="ChEBI" id="CHEBI:456216"/>
        <dbReference type="EC" id="2.7.1.24"/>
    </reaction>
</comment>
<evidence type="ECO:0000256" key="4">
    <source>
        <dbReference type="ARBA" id="ARBA00022993"/>
    </source>
</evidence>
<dbReference type="GO" id="GO:0005737">
    <property type="term" value="C:cytoplasm"/>
    <property type="evidence" value="ECO:0007669"/>
    <property type="project" value="UniProtKB-SubCell"/>
</dbReference>
<evidence type="ECO:0000256" key="6">
    <source>
        <dbReference type="NCBIfam" id="TIGR00152"/>
    </source>
</evidence>
<evidence type="ECO:0000313" key="7">
    <source>
        <dbReference type="EMBL" id="AWM15340.1"/>
    </source>
</evidence>
<keyword evidence="5" id="KW-0808">Transferase</keyword>
<evidence type="ECO:0000256" key="2">
    <source>
        <dbReference type="ARBA" id="ARBA00022741"/>
    </source>
</evidence>
<keyword evidence="8" id="KW-1185">Reference proteome</keyword>
<dbReference type="KEGG" id="fse:DI487_12190"/>
<dbReference type="Proteomes" id="UP000245429">
    <property type="component" value="Chromosome"/>
</dbReference>
<organism evidence="7 8">
    <name type="scientific">Flavobacterium sediminis</name>
    <dbReference type="NCBI Taxonomy" id="2201181"/>
    <lineage>
        <taxon>Bacteria</taxon>
        <taxon>Pseudomonadati</taxon>
        <taxon>Bacteroidota</taxon>
        <taxon>Flavobacteriia</taxon>
        <taxon>Flavobacteriales</taxon>
        <taxon>Flavobacteriaceae</taxon>
        <taxon>Flavobacterium</taxon>
    </lineage>
</organism>
<dbReference type="InterPro" id="IPR001977">
    <property type="entry name" value="Depp_CoAkinase"/>
</dbReference>
<dbReference type="GO" id="GO:0015937">
    <property type="term" value="P:coenzyme A biosynthetic process"/>
    <property type="evidence" value="ECO:0007669"/>
    <property type="project" value="UniProtKB-UniRule"/>
</dbReference>
<evidence type="ECO:0000256" key="3">
    <source>
        <dbReference type="ARBA" id="ARBA00022840"/>
    </source>
</evidence>
<dbReference type="Gene3D" id="3.40.50.300">
    <property type="entry name" value="P-loop containing nucleotide triphosphate hydrolases"/>
    <property type="match status" value="1"/>
</dbReference>
<keyword evidence="3 5" id="KW-0067">ATP-binding</keyword>
<dbReference type="Pfam" id="PF01121">
    <property type="entry name" value="CoaE"/>
    <property type="match status" value="1"/>
</dbReference>
<proteinExistence type="inferred from homology"/>
<keyword evidence="2 5" id="KW-0547">Nucleotide-binding</keyword>
<keyword evidence="5" id="KW-0963">Cytoplasm</keyword>
<protein>
    <recommendedName>
        <fullName evidence="5 6">Dephospho-CoA kinase</fullName>
        <ecNumber evidence="5 6">2.7.1.24</ecNumber>
    </recommendedName>
    <alternativeName>
        <fullName evidence="5">Dephosphocoenzyme A kinase</fullName>
    </alternativeName>
</protein>
<dbReference type="SUPFAM" id="SSF52540">
    <property type="entry name" value="P-loop containing nucleoside triphosphate hydrolases"/>
    <property type="match status" value="1"/>
</dbReference>
<dbReference type="RefSeq" id="WP_109570677.1">
    <property type="nucleotide sequence ID" value="NZ_CP029463.1"/>
</dbReference>
<dbReference type="GO" id="GO:0004140">
    <property type="term" value="F:dephospho-CoA kinase activity"/>
    <property type="evidence" value="ECO:0007669"/>
    <property type="project" value="UniProtKB-UniRule"/>
</dbReference>
<dbReference type="GO" id="GO:0005524">
    <property type="term" value="F:ATP binding"/>
    <property type="evidence" value="ECO:0007669"/>
    <property type="project" value="UniProtKB-UniRule"/>
</dbReference>
<dbReference type="UniPathway" id="UPA00241">
    <property type="reaction ID" value="UER00356"/>
</dbReference>
<feature type="binding site" evidence="5">
    <location>
        <begin position="12"/>
        <end position="17"/>
    </location>
    <ligand>
        <name>ATP</name>
        <dbReference type="ChEBI" id="CHEBI:30616"/>
    </ligand>
</feature>
<comment type="function">
    <text evidence="5">Catalyzes the phosphorylation of the 3'-hydroxyl group of dephosphocoenzyme A to form coenzyme A.</text>
</comment>
<dbReference type="PROSITE" id="PS51219">
    <property type="entry name" value="DPCK"/>
    <property type="match status" value="1"/>
</dbReference>
<comment type="pathway">
    <text evidence="5">Cofactor biosynthesis; coenzyme A biosynthesis; CoA from (R)-pantothenate: step 5/5.</text>
</comment>
<dbReference type="NCBIfam" id="TIGR00152">
    <property type="entry name" value="dephospho-CoA kinase"/>
    <property type="match status" value="1"/>
</dbReference>
<comment type="similarity">
    <text evidence="1 5">Belongs to the CoaE family.</text>
</comment>
<dbReference type="AlphaFoldDB" id="A0A2U8QYP0"/>
<sequence>MTKIIGLTGGIGSGKTTVARYIAQKGIPVYVSDSEAKKIAELPETVSEIIQFFGKEILNTEGQIDRKKLGNIVFNDSEKLEKLNQIIHPKVKQHFSDWLQEHKEQPFVVKEVAILFETGGHKDCDYVILVTAPTELRVERTMARDGLTRQQVLDRIQNQMSDEDKAKMSDFVIQNIELQDTLKKIDNIFLKIRKS</sequence>
<keyword evidence="4 5" id="KW-0173">Coenzyme A biosynthesis</keyword>
<evidence type="ECO:0000256" key="1">
    <source>
        <dbReference type="ARBA" id="ARBA00009018"/>
    </source>
</evidence>
<dbReference type="EMBL" id="CP029463">
    <property type="protein sequence ID" value="AWM15340.1"/>
    <property type="molecule type" value="Genomic_DNA"/>
</dbReference>
<dbReference type="PANTHER" id="PTHR10695:SF46">
    <property type="entry name" value="BIFUNCTIONAL COENZYME A SYNTHASE-RELATED"/>
    <property type="match status" value="1"/>
</dbReference>
<comment type="subcellular location">
    <subcellularLocation>
        <location evidence="5">Cytoplasm</location>
    </subcellularLocation>
</comment>
<keyword evidence="5 7" id="KW-0418">Kinase</keyword>
<accession>A0A2U8QYP0</accession>
<evidence type="ECO:0000313" key="8">
    <source>
        <dbReference type="Proteomes" id="UP000245429"/>
    </source>
</evidence>
<name>A0A2U8QYP0_9FLAO</name>
<gene>
    <name evidence="5" type="primary">coaE</name>
    <name evidence="7" type="ORF">DI487_12190</name>
</gene>
<dbReference type="OrthoDB" id="9812943at2"/>
<dbReference type="CDD" id="cd02022">
    <property type="entry name" value="DPCK"/>
    <property type="match status" value="1"/>
</dbReference>
<dbReference type="EC" id="2.7.1.24" evidence="5 6"/>
<dbReference type="InterPro" id="IPR027417">
    <property type="entry name" value="P-loop_NTPase"/>
</dbReference>
<dbReference type="HAMAP" id="MF_00376">
    <property type="entry name" value="Dephospho_CoA_kinase"/>
    <property type="match status" value="1"/>
</dbReference>
<evidence type="ECO:0000256" key="5">
    <source>
        <dbReference type="HAMAP-Rule" id="MF_00376"/>
    </source>
</evidence>
<dbReference type="PANTHER" id="PTHR10695">
    <property type="entry name" value="DEPHOSPHO-COA KINASE-RELATED"/>
    <property type="match status" value="1"/>
</dbReference>